<evidence type="ECO:0000256" key="1">
    <source>
        <dbReference type="SAM" id="MobiDB-lite"/>
    </source>
</evidence>
<sequence length="511" mass="58402">MTRTPRKIYKPDFPVHNFIELQKSSISNGDRRQFPWGTTYNDAMQPRKREDNAQQIDTIMLQKTHWNQGDLPTTKVSEYIDKYRDFSAYNVRPNQEITQEMMMKTNFSMDDGITKMERVKQQFTAADVNPAANLKEMMTSTHFDLTSKAAPKWETTNQAAFDHPGCKPSEMANMELNRGYGTKSTFQNLGAYPTPNSLAHDSYRNYGRAQTALARTRQAVVENGEISFVQGTTQKWQGTTVNLGDTQQPYRTTTQDGFAKRSPNDGAFDPRYARERKLALQTSCINKGNNYPTVKTTTMKDAHVAHPGFKPPPEAEKTAFLSHQDHRNWNGRPSTTYRDAYYPKRAEKVDPINNQLQQSHASFGNDRIHEMQTLYRDTYTKPPTTMELADMDAAREFNMGHHTKDKEGDNIATETTTYRRDYHGWPGVKPSDMCEALKGGNNIVANDPRLVVKQSAMKDDFIRYKNVEIPSQVDNALQRSHIQLTGSGEPWTTTQQDYFLFKTYKMPGAVC</sequence>
<name>A0ABR2KGC3_9EUKA</name>
<accession>A0ABR2KGC3</accession>
<dbReference type="EMBL" id="JAPFFF010000005">
    <property type="protein sequence ID" value="KAK8890186.1"/>
    <property type="molecule type" value="Genomic_DNA"/>
</dbReference>
<comment type="caution">
    <text evidence="2">The sequence shown here is derived from an EMBL/GenBank/DDBJ whole genome shotgun (WGS) entry which is preliminary data.</text>
</comment>
<evidence type="ECO:0000313" key="3">
    <source>
        <dbReference type="Proteomes" id="UP001470230"/>
    </source>
</evidence>
<proteinExistence type="predicted"/>
<keyword evidence="3" id="KW-1185">Reference proteome</keyword>
<evidence type="ECO:0008006" key="4">
    <source>
        <dbReference type="Google" id="ProtNLM"/>
    </source>
</evidence>
<organism evidence="2 3">
    <name type="scientific">Tritrichomonas musculus</name>
    <dbReference type="NCBI Taxonomy" id="1915356"/>
    <lineage>
        <taxon>Eukaryota</taxon>
        <taxon>Metamonada</taxon>
        <taxon>Parabasalia</taxon>
        <taxon>Tritrichomonadida</taxon>
        <taxon>Tritrichomonadidae</taxon>
        <taxon>Tritrichomonas</taxon>
    </lineage>
</organism>
<protein>
    <recommendedName>
        <fullName evidence="4">Flagellar associated protein</fullName>
    </recommendedName>
</protein>
<feature type="region of interest" description="Disordered" evidence="1">
    <location>
        <begin position="240"/>
        <end position="267"/>
    </location>
</feature>
<gene>
    <name evidence="2" type="ORF">M9Y10_034955</name>
</gene>
<dbReference type="Proteomes" id="UP001470230">
    <property type="component" value="Unassembled WGS sequence"/>
</dbReference>
<evidence type="ECO:0000313" key="2">
    <source>
        <dbReference type="EMBL" id="KAK8890186.1"/>
    </source>
</evidence>
<feature type="compositionally biased region" description="Polar residues" evidence="1">
    <location>
        <begin position="240"/>
        <end position="256"/>
    </location>
</feature>
<reference evidence="2 3" key="1">
    <citation type="submission" date="2024-04" db="EMBL/GenBank/DDBJ databases">
        <title>Tritrichomonas musculus Genome.</title>
        <authorList>
            <person name="Alves-Ferreira E."/>
            <person name="Grigg M."/>
            <person name="Lorenzi H."/>
            <person name="Galac M."/>
        </authorList>
    </citation>
    <scope>NUCLEOTIDE SEQUENCE [LARGE SCALE GENOMIC DNA]</scope>
    <source>
        <strain evidence="2 3">EAF2021</strain>
    </source>
</reference>